<sequence>MPSRAIELGSGDGQTKDGRRRAFIGVDDILAEVTDRPMPTLWIPSHNRRSSLAHLASVIGIRLGSLVALLRRNNHKSQVCRVYRSYMARDQFTPTFGVSPPLLVGRDDLIAEFTASLADDRGSSTRATIYTGSRGIGKTVMLNEVERVARAHGWLVISETAYAGFVDRLTNITLPGLLTSHGYSNTTASTQSFGDQLKLVSDHLRSLHSGLLITLDELNVAQFDELREFGAALYQAFSDNGAVAFVGAGLPRSVNLILADPALSSLQLADLHVLSPINLNDAKHALRVPIEGSDREIEPLALDDAVQATGGYPFRIQLLGHLISHEHPDERVITRDDVASGVLEVRERIGSWQLESELTELPENDRALLVAMATDHGPSKTSAIASRLTIGQSSVDKWLAHLIEGGVIHQTRHGEVDFVQPLLRECLRVHPVSPSLEPNAS</sequence>
<dbReference type="Proteomes" id="UP000032336">
    <property type="component" value="Unassembled WGS sequence"/>
</dbReference>
<dbReference type="EMBL" id="JXUW01000020">
    <property type="protein sequence ID" value="KJE76213.1"/>
    <property type="molecule type" value="Genomic_DNA"/>
</dbReference>
<proteinExistence type="predicted"/>
<organism evidence="1 2">
    <name type="scientific">Ferrimicrobium acidiphilum DSM 19497</name>
    <dbReference type="NCBI Taxonomy" id="1121877"/>
    <lineage>
        <taxon>Bacteria</taxon>
        <taxon>Bacillati</taxon>
        <taxon>Actinomycetota</taxon>
        <taxon>Acidimicrobiia</taxon>
        <taxon>Acidimicrobiales</taxon>
        <taxon>Acidimicrobiaceae</taxon>
        <taxon>Ferrimicrobium</taxon>
    </lineage>
</organism>
<name>A0A0D8FSH1_9ACTN</name>
<dbReference type="STRING" id="1121877.FEAC_20750"/>
<dbReference type="AlphaFoldDB" id="A0A0D8FSH1"/>
<evidence type="ECO:0000313" key="1">
    <source>
        <dbReference type="EMBL" id="KJE76213.1"/>
    </source>
</evidence>
<dbReference type="InterPro" id="IPR027417">
    <property type="entry name" value="P-loop_NTPase"/>
</dbReference>
<accession>A0A0D8FSH1</accession>
<dbReference type="Gene3D" id="3.40.50.300">
    <property type="entry name" value="P-loop containing nucleotide triphosphate hydrolases"/>
    <property type="match status" value="1"/>
</dbReference>
<dbReference type="SUPFAM" id="SSF52540">
    <property type="entry name" value="P-loop containing nucleoside triphosphate hydrolases"/>
    <property type="match status" value="1"/>
</dbReference>
<comment type="caution">
    <text evidence="1">The sequence shown here is derived from an EMBL/GenBank/DDBJ whole genome shotgun (WGS) entry which is preliminary data.</text>
</comment>
<reference evidence="1 2" key="1">
    <citation type="submission" date="2015-01" db="EMBL/GenBank/DDBJ databases">
        <title>Draft genome of the acidophilic iron oxidizer Ferrimicrobium acidiphilum strain T23.</title>
        <authorList>
            <person name="Poehlein A."/>
            <person name="Eisen S."/>
            <person name="Schloemann M."/>
            <person name="Johnson B.D."/>
            <person name="Daniel R."/>
            <person name="Muehling M."/>
        </authorList>
    </citation>
    <scope>NUCLEOTIDE SEQUENCE [LARGE SCALE GENOMIC DNA]</scope>
    <source>
        <strain evidence="1 2">T23</strain>
    </source>
</reference>
<keyword evidence="2" id="KW-1185">Reference proteome</keyword>
<gene>
    <name evidence="1" type="ORF">FEAC_20750</name>
</gene>
<protein>
    <recommendedName>
        <fullName evidence="3">Archaeal ATPase</fullName>
    </recommendedName>
</protein>
<evidence type="ECO:0000313" key="2">
    <source>
        <dbReference type="Proteomes" id="UP000032336"/>
    </source>
</evidence>
<evidence type="ECO:0008006" key="3">
    <source>
        <dbReference type="Google" id="ProtNLM"/>
    </source>
</evidence>
<dbReference type="eggNOG" id="COG1672">
    <property type="taxonomic scope" value="Bacteria"/>
</dbReference>